<dbReference type="WBParaSite" id="nRc.2.0.1.t01524-RA">
    <property type="protein sequence ID" value="nRc.2.0.1.t01524-RA"/>
    <property type="gene ID" value="nRc.2.0.1.g01524"/>
</dbReference>
<reference evidence="2" key="1">
    <citation type="submission" date="2022-11" db="UniProtKB">
        <authorList>
            <consortium name="WormBaseParasite"/>
        </authorList>
    </citation>
    <scope>IDENTIFICATION</scope>
</reference>
<accession>A0A915HJB0</accession>
<sequence length="163" mass="18923">MRRRARFPSVWIHLYKCIEISQLRKDLTMKPNVHCIQKTMLYMQHTAPTTFPPTWISSSTNLSVEKLEICSTSNRQGLSKCGGAVLSLLVKYKSPDFWVGKLRDEKRATHPWMVYSRRKLTGGDRGNYFVVAVRRSQRTMICVCDVRTRCPDCATSRDVVHWL</sequence>
<protein>
    <submittedName>
        <fullName evidence="2">Uncharacterized protein</fullName>
    </submittedName>
</protein>
<proteinExistence type="predicted"/>
<name>A0A915HJB0_ROMCU</name>
<evidence type="ECO:0000313" key="1">
    <source>
        <dbReference type="Proteomes" id="UP000887565"/>
    </source>
</evidence>
<evidence type="ECO:0000313" key="2">
    <source>
        <dbReference type="WBParaSite" id="nRc.2.0.1.t01524-RA"/>
    </source>
</evidence>
<keyword evidence="1" id="KW-1185">Reference proteome</keyword>
<dbReference type="Proteomes" id="UP000887565">
    <property type="component" value="Unplaced"/>
</dbReference>
<dbReference type="AlphaFoldDB" id="A0A915HJB0"/>
<organism evidence="1 2">
    <name type="scientific">Romanomermis culicivorax</name>
    <name type="common">Nematode worm</name>
    <dbReference type="NCBI Taxonomy" id="13658"/>
    <lineage>
        <taxon>Eukaryota</taxon>
        <taxon>Metazoa</taxon>
        <taxon>Ecdysozoa</taxon>
        <taxon>Nematoda</taxon>
        <taxon>Enoplea</taxon>
        <taxon>Dorylaimia</taxon>
        <taxon>Mermithida</taxon>
        <taxon>Mermithoidea</taxon>
        <taxon>Mermithidae</taxon>
        <taxon>Romanomermis</taxon>
    </lineage>
</organism>